<dbReference type="SMART" id="SM00064">
    <property type="entry name" value="FYVE"/>
    <property type="match status" value="1"/>
</dbReference>
<dbReference type="SUPFAM" id="SSF48065">
    <property type="entry name" value="DBL homology domain (DH-domain)"/>
    <property type="match status" value="1"/>
</dbReference>
<evidence type="ECO:0000256" key="1">
    <source>
        <dbReference type="ARBA" id="ARBA00004245"/>
    </source>
</evidence>
<keyword evidence="6" id="KW-0862">Zinc</keyword>
<dbReference type="Gene3D" id="3.30.40.10">
    <property type="entry name" value="Zinc/RING finger domain, C3HC4 (zinc finger)"/>
    <property type="match status" value="1"/>
</dbReference>
<dbReference type="InterPro" id="IPR000219">
    <property type="entry name" value="DH_dom"/>
</dbReference>
<dbReference type="PROSITE" id="PS50178">
    <property type="entry name" value="ZF_FYVE"/>
    <property type="match status" value="1"/>
</dbReference>
<reference evidence="13" key="1">
    <citation type="submission" date="2025-08" db="UniProtKB">
        <authorList>
            <consortium name="Ensembl"/>
        </authorList>
    </citation>
    <scope>IDENTIFICATION</scope>
</reference>
<evidence type="ECO:0000256" key="4">
    <source>
        <dbReference type="ARBA" id="ARBA00022723"/>
    </source>
</evidence>
<dbReference type="Pfam" id="PF01363">
    <property type="entry name" value="FYVE"/>
    <property type="match status" value="1"/>
</dbReference>
<dbReference type="CDD" id="cd13389">
    <property type="entry name" value="PH1_FGD5_FGD6"/>
    <property type="match status" value="1"/>
</dbReference>
<dbReference type="InterPro" id="IPR013083">
    <property type="entry name" value="Znf_RING/FYVE/PHD"/>
</dbReference>
<dbReference type="SMART" id="SM00233">
    <property type="entry name" value="PH"/>
    <property type="match status" value="2"/>
</dbReference>
<dbReference type="Ensembl" id="ENSEBUT00000017625.1">
    <property type="protein sequence ID" value="ENSEBUP00000017049.1"/>
    <property type="gene ID" value="ENSEBUG00000010668.1"/>
</dbReference>
<dbReference type="Pfam" id="PF00621">
    <property type="entry name" value="RhoGEF"/>
    <property type="match status" value="1"/>
</dbReference>
<evidence type="ECO:0000256" key="7">
    <source>
        <dbReference type="ARBA" id="ARBA00023212"/>
    </source>
</evidence>
<dbReference type="Proteomes" id="UP000694388">
    <property type="component" value="Unplaced"/>
</dbReference>
<name>A0A8C4QN56_EPTBU</name>
<accession>A0A8C4QN56</accession>
<evidence type="ECO:0000259" key="10">
    <source>
        <dbReference type="PROSITE" id="PS50003"/>
    </source>
</evidence>
<evidence type="ECO:0000259" key="12">
    <source>
        <dbReference type="PROSITE" id="PS50178"/>
    </source>
</evidence>
<dbReference type="InterPro" id="IPR011993">
    <property type="entry name" value="PH-like_dom_sf"/>
</dbReference>
<evidence type="ECO:0000259" key="11">
    <source>
        <dbReference type="PROSITE" id="PS50010"/>
    </source>
</evidence>
<dbReference type="InterPro" id="IPR001849">
    <property type="entry name" value="PH_domain"/>
</dbReference>
<evidence type="ECO:0000313" key="13">
    <source>
        <dbReference type="Ensembl" id="ENSEBUP00000017049.1"/>
    </source>
</evidence>
<dbReference type="GO" id="GO:0005085">
    <property type="term" value="F:guanyl-nucleotide exchange factor activity"/>
    <property type="evidence" value="ECO:0007669"/>
    <property type="project" value="UniProtKB-KW"/>
</dbReference>
<dbReference type="InterPro" id="IPR035899">
    <property type="entry name" value="DBL_dom_sf"/>
</dbReference>
<keyword evidence="4" id="KW-0479">Metal-binding</keyword>
<dbReference type="GeneTree" id="ENSGT00940000156334"/>
<dbReference type="InterPro" id="IPR051092">
    <property type="entry name" value="FYVE_RhoGEF_PH"/>
</dbReference>
<dbReference type="Pfam" id="PF00169">
    <property type="entry name" value="PH"/>
    <property type="match status" value="2"/>
</dbReference>
<dbReference type="PANTHER" id="PTHR12673">
    <property type="entry name" value="FACIOGENITAL DYSPLASIA PROTEIN"/>
    <property type="match status" value="1"/>
</dbReference>
<evidence type="ECO:0000256" key="9">
    <source>
        <dbReference type="SAM" id="MobiDB-lite"/>
    </source>
</evidence>
<feature type="domain" description="DH" evidence="11">
    <location>
        <begin position="1"/>
        <end position="154"/>
    </location>
</feature>
<dbReference type="SMART" id="SM00325">
    <property type="entry name" value="RhoGEF"/>
    <property type="match status" value="1"/>
</dbReference>
<sequence>MELHSYLQAHLTRSCPICHNFMTSTSCYSADFTQRLNNWHTEHKIADVIVSKGPYLKLYSAYVREFDRNMALLDDMCRSCPRFAALVREFEMSPACGNLPLKHFLLKPVQRIPQYKWLLTDYQRYLTPDSSSDFTDTQAALEIISEVAAHTSSSIRQGDNFQKLMHLQQKLQGTEIVRPGRTLLKEGTLLKLCRKDLQPRVFCLMNDVLLYTSPQGGGKLKLNRIFSLTTVQVYRPVTEAYPNEFHLLSLERSFVLTASSPQERDEWIHAIKRAVEDDAQKRATFLSPPSFTEPSLREVENDRGATGVQSPTEAPSSRCTLCQTEFSLASHPYCCHSCGKAVCHICSKNNLPMRRLREKPVKVCNSCFPPLDDTSDSISVETSGPPASPRRSFPGILNTLKPRAVPGSGMGGGTCSEGSTMLGFVEVSRNGRKPWKQRWLELHNRMLFVYRSSEAISPCDSLSITGLTVTVPVSYGNTDPGAAPVVTFQLLQRDRVCFSLRADADSAQRWAESLQEEFL</sequence>
<dbReference type="GO" id="GO:0005856">
    <property type="term" value="C:cytoskeleton"/>
    <property type="evidence" value="ECO:0007669"/>
    <property type="project" value="UniProtKB-SubCell"/>
</dbReference>
<dbReference type="InterPro" id="IPR000306">
    <property type="entry name" value="Znf_FYVE"/>
</dbReference>
<evidence type="ECO:0000256" key="8">
    <source>
        <dbReference type="PROSITE-ProRule" id="PRU00091"/>
    </source>
</evidence>
<keyword evidence="3" id="KW-0344">Guanine-nucleotide releasing factor</keyword>
<keyword evidence="7" id="KW-0206">Cytoskeleton</keyword>
<dbReference type="OMA" id="EERITHW"/>
<keyword evidence="14" id="KW-1185">Reference proteome</keyword>
<feature type="domain" description="FYVE-type" evidence="12">
    <location>
        <begin position="313"/>
        <end position="372"/>
    </location>
</feature>
<dbReference type="InterPro" id="IPR017455">
    <property type="entry name" value="Znf_FYVE-rel"/>
</dbReference>
<keyword evidence="5 8" id="KW-0863">Zinc-finger</keyword>
<dbReference type="GO" id="GO:0008270">
    <property type="term" value="F:zinc ion binding"/>
    <property type="evidence" value="ECO:0007669"/>
    <property type="project" value="UniProtKB-KW"/>
</dbReference>
<feature type="region of interest" description="Disordered" evidence="9">
    <location>
        <begin position="375"/>
        <end position="396"/>
    </location>
</feature>
<evidence type="ECO:0000256" key="2">
    <source>
        <dbReference type="ARBA" id="ARBA00022490"/>
    </source>
</evidence>
<dbReference type="Gene3D" id="2.30.29.30">
    <property type="entry name" value="Pleckstrin-homology domain (PH domain)/Phosphotyrosine-binding domain (PTB)"/>
    <property type="match status" value="2"/>
</dbReference>
<dbReference type="PROSITE" id="PS50010">
    <property type="entry name" value="DH_2"/>
    <property type="match status" value="1"/>
</dbReference>
<proteinExistence type="predicted"/>
<dbReference type="PANTHER" id="PTHR12673:SF267">
    <property type="entry name" value="PROTEIN CBG10230"/>
    <property type="match status" value="1"/>
</dbReference>
<feature type="region of interest" description="Disordered" evidence="9">
    <location>
        <begin position="290"/>
        <end position="315"/>
    </location>
</feature>
<dbReference type="SUPFAM" id="SSF50729">
    <property type="entry name" value="PH domain-like"/>
    <property type="match status" value="2"/>
</dbReference>
<dbReference type="Gene3D" id="1.20.900.10">
    <property type="entry name" value="Dbl homology (DH) domain"/>
    <property type="match status" value="1"/>
</dbReference>
<dbReference type="PROSITE" id="PS50003">
    <property type="entry name" value="PH_DOMAIN"/>
    <property type="match status" value="2"/>
</dbReference>
<organism evidence="13 14">
    <name type="scientific">Eptatretus burgeri</name>
    <name type="common">Inshore hagfish</name>
    <dbReference type="NCBI Taxonomy" id="7764"/>
    <lineage>
        <taxon>Eukaryota</taxon>
        <taxon>Metazoa</taxon>
        <taxon>Chordata</taxon>
        <taxon>Craniata</taxon>
        <taxon>Vertebrata</taxon>
        <taxon>Cyclostomata</taxon>
        <taxon>Myxini</taxon>
        <taxon>Myxiniformes</taxon>
        <taxon>Myxinidae</taxon>
        <taxon>Eptatretinae</taxon>
        <taxon>Eptatretus</taxon>
    </lineage>
</organism>
<evidence type="ECO:0000256" key="3">
    <source>
        <dbReference type="ARBA" id="ARBA00022658"/>
    </source>
</evidence>
<protein>
    <submittedName>
        <fullName evidence="13">Uncharacterized protein</fullName>
    </submittedName>
</protein>
<evidence type="ECO:0000256" key="5">
    <source>
        <dbReference type="ARBA" id="ARBA00022771"/>
    </source>
</evidence>
<evidence type="ECO:0000313" key="14">
    <source>
        <dbReference type="Proteomes" id="UP000694388"/>
    </source>
</evidence>
<dbReference type="GO" id="GO:0005737">
    <property type="term" value="C:cytoplasm"/>
    <property type="evidence" value="ECO:0007669"/>
    <property type="project" value="TreeGrafter"/>
</dbReference>
<dbReference type="AlphaFoldDB" id="A0A8C4QN56"/>
<keyword evidence="2" id="KW-0963">Cytoplasm</keyword>
<evidence type="ECO:0000256" key="6">
    <source>
        <dbReference type="ARBA" id="ARBA00022833"/>
    </source>
</evidence>
<comment type="subcellular location">
    <subcellularLocation>
        <location evidence="1">Cytoplasm</location>
        <location evidence="1">Cytoskeleton</location>
    </subcellularLocation>
</comment>
<feature type="domain" description="PH" evidence="10">
    <location>
        <begin position="182"/>
        <end position="276"/>
    </location>
</feature>
<reference evidence="13" key="2">
    <citation type="submission" date="2025-09" db="UniProtKB">
        <authorList>
            <consortium name="Ensembl"/>
        </authorList>
    </citation>
    <scope>IDENTIFICATION</scope>
</reference>
<feature type="domain" description="PH" evidence="10">
    <location>
        <begin position="418"/>
        <end position="519"/>
    </location>
</feature>